<gene>
    <name evidence="11" type="ORF">CDCA_CDCA14G3889</name>
</gene>
<keyword evidence="4 9" id="KW-0812">Transmembrane</keyword>
<evidence type="ECO:0000256" key="9">
    <source>
        <dbReference type="RuleBase" id="RU365067"/>
    </source>
</evidence>
<keyword evidence="7 9" id="KW-0472">Membrane</keyword>
<keyword evidence="12" id="KW-1185">Reference proteome</keyword>
<feature type="transmembrane region" description="Helical" evidence="9">
    <location>
        <begin position="63"/>
        <end position="83"/>
    </location>
</feature>
<evidence type="ECO:0000256" key="5">
    <source>
        <dbReference type="ARBA" id="ARBA00022824"/>
    </source>
</evidence>
<organism evidence="11 12">
    <name type="scientific">Cyanidium caldarium</name>
    <name type="common">Red alga</name>
    <dbReference type="NCBI Taxonomy" id="2771"/>
    <lineage>
        <taxon>Eukaryota</taxon>
        <taxon>Rhodophyta</taxon>
        <taxon>Bangiophyceae</taxon>
        <taxon>Cyanidiales</taxon>
        <taxon>Cyanidiaceae</taxon>
        <taxon>Cyanidium</taxon>
    </lineage>
</organism>
<feature type="transmembrane region" description="Helical" evidence="9">
    <location>
        <begin position="415"/>
        <end position="437"/>
    </location>
</feature>
<dbReference type="PANTHER" id="PTHR13117">
    <property type="entry name" value="ENDOPLASMIC RETICULUM MULTISPAN TRANSMEMBRANE PROTEIN-RELATED"/>
    <property type="match status" value="1"/>
</dbReference>
<keyword evidence="5" id="KW-0256">Endoplasmic reticulum</keyword>
<dbReference type="GO" id="GO:0005789">
    <property type="term" value="C:endoplasmic reticulum membrane"/>
    <property type="evidence" value="ECO:0007669"/>
    <property type="project" value="UniProtKB-SubCell"/>
</dbReference>
<name>A0AAV9IZY6_CYACA</name>
<feature type="compositionally biased region" description="Basic and acidic residues" evidence="10">
    <location>
        <begin position="16"/>
        <end position="28"/>
    </location>
</feature>
<keyword evidence="6 9" id="KW-1133">Transmembrane helix</keyword>
<evidence type="ECO:0000313" key="12">
    <source>
        <dbReference type="Proteomes" id="UP001301350"/>
    </source>
</evidence>
<sequence length="523" mass="55574">MARSARRNGESTSGGRNEEREKRGRRPVEAASVALRTSAAWQVGARALSLGLRVAVARRFGPAAVAFADVNLYMLSAVALLPLREVVRRVALQGHAEALWQGMAVWWGCGWSVLVCGWFVSRAASIRQRALYAVSSVGVVLEAVLGEQYYVACTVSGDVRAARRRARADALAVLLHSVVTVAVSYASGDGLVGAACGSLAQSVALVAGWAFAARSVKVSREGVRREEMKNTSATCLSALLAHAAWQAGTKFLASDAENALLMSCARVNAEQVGSYKLAGNIASLLLRYWLLPLEESVYAVVSSSSSAEEALPYARCAFLTSLLPALLCATVGASYADVYTRLLYGKQPLTAQVLAWYLRYVAVAALLGTTEAYASTAVLPRAPRRALGVHALASGSISALYLVGVYVALYRFGDVALLVLANAAASLLRALLAWTYIEWLGRRDSSTRRVWACREALPSARVLGALAGLAAVVRWAGERAGEKLQVLVGAVGVLGWVWLVYHEHGGVLQCVLASGVHASGERK</sequence>
<feature type="transmembrane region" description="Helical" evidence="9">
    <location>
        <begin position="483"/>
        <end position="501"/>
    </location>
</feature>
<comment type="subcellular location">
    <subcellularLocation>
        <location evidence="1 9">Endoplasmic reticulum membrane</location>
        <topology evidence="1 9">Multi-pass membrane protein</topology>
    </subcellularLocation>
</comment>
<feature type="transmembrane region" description="Helical" evidence="9">
    <location>
        <begin position="316"/>
        <end position="336"/>
    </location>
</feature>
<comment type="caution">
    <text evidence="11">The sequence shown here is derived from an EMBL/GenBank/DDBJ whole genome shotgun (WGS) entry which is preliminary data.</text>
</comment>
<comment type="pathway">
    <text evidence="2">Protein modification; protein glycosylation.</text>
</comment>
<dbReference type="PANTHER" id="PTHR13117:SF5">
    <property type="entry name" value="PROTEIN RFT1 HOMOLOG"/>
    <property type="match status" value="1"/>
</dbReference>
<dbReference type="InterPro" id="IPR007594">
    <property type="entry name" value="RFT1"/>
</dbReference>
<feature type="transmembrane region" description="Helical" evidence="9">
    <location>
        <begin position="386"/>
        <end position="409"/>
    </location>
</feature>
<feature type="transmembrane region" description="Helical" evidence="9">
    <location>
        <begin position="192"/>
        <end position="212"/>
    </location>
</feature>
<evidence type="ECO:0000256" key="6">
    <source>
        <dbReference type="ARBA" id="ARBA00022989"/>
    </source>
</evidence>
<comment type="similarity">
    <text evidence="3 9">Belongs to the RFT1 family.</text>
</comment>
<protein>
    <recommendedName>
        <fullName evidence="9">Protein RFT1 homolog</fullName>
    </recommendedName>
</protein>
<evidence type="ECO:0000256" key="2">
    <source>
        <dbReference type="ARBA" id="ARBA00004922"/>
    </source>
</evidence>
<dbReference type="Pfam" id="PF04506">
    <property type="entry name" value="Rft-1"/>
    <property type="match status" value="1"/>
</dbReference>
<dbReference type="AlphaFoldDB" id="A0AAV9IZY6"/>
<comment type="function">
    <text evidence="8 9">Intramembrane glycolipid transporter that operates in the biosynthetic pathway of dolichol-linked oligosaccharides, the glycan precursors employed in protein asparagine (N)-glycosylation. The sequential addition of sugars to dolichol pyrophosphate produces dolichol-linked oligosaccharides containing fourteen sugars, including two GlcNAcs, nine mannoses and three glucoses. Once assembled, the oligosaccharide is transferred from the lipid to nascent proteins by oligosaccharyltransferases. The assembly of dolichol-linked oligosaccharides begins on the cytosolic side of the endoplasmic reticulum membrane and finishes in its lumen. RFT1 could mediate the translocation of the cytosolically oriented intermediate DolPP-GlcNAc2Man5, produced by ALG11, into the ER lumen where dolichol-linked oligosaccharides assembly continues. However, the intramembrane lipid transporter activity could not be confirmed in vitro.</text>
</comment>
<evidence type="ECO:0000256" key="8">
    <source>
        <dbReference type="ARBA" id="ARBA00045912"/>
    </source>
</evidence>
<reference evidence="11 12" key="1">
    <citation type="submission" date="2022-07" db="EMBL/GenBank/DDBJ databases">
        <title>Genome-wide signatures of adaptation to extreme environments.</title>
        <authorList>
            <person name="Cho C.H."/>
            <person name="Yoon H.S."/>
        </authorList>
    </citation>
    <scope>NUCLEOTIDE SEQUENCE [LARGE SCALE GENOMIC DNA]</scope>
    <source>
        <strain evidence="11 12">DBV 063 E5</strain>
    </source>
</reference>
<dbReference type="GO" id="GO:0006488">
    <property type="term" value="P:dolichol-linked oligosaccharide biosynthetic process"/>
    <property type="evidence" value="ECO:0007669"/>
    <property type="project" value="InterPro"/>
</dbReference>
<accession>A0AAV9IZY6</accession>
<evidence type="ECO:0000256" key="7">
    <source>
        <dbReference type="ARBA" id="ARBA00023136"/>
    </source>
</evidence>
<feature type="transmembrane region" description="Helical" evidence="9">
    <location>
        <begin position="356"/>
        <end position="374"/>
    </location>
</feature>
<dbReference type="Proteomes" id="UP001301350">
    <property type="component" value="Unassembled WGS sequence"/>
</dbReference>
<evidence type="ECO:0000256" key="1">
    <source>
        <dbReference type="ARBA" id="ARBA00004477"/>
    </source>
</evidence>
<feature type="transmembrane region" description="Helical" evidence="9">
    <location>
        <begin position="170"/>
        <end position="186"/>
    </location>
</feature>
<evidence type="ECO:0000313" key="11">
    <source>
        <dbReference type="EMBL" id="KAK4537864.1"/>
    </source>
</evidence>
<evidence type="ECO:0000256" key="4">
    <source>
        <dbReference type="ARBA" id="ARBA00022692"/>
    </source>
</evidence>
<evidence type="ECO:0000256" key="3">
    <source>
        <dbReference type="ARBA" id="ARBA00010288"/>
    </source>
</evidence>
<proteinExistence type="inferred from homology"/>
<evidence type="ECO:0000256" key="10">
    <source>
        <dbReference type="SAM" id="MobiDB-lite"/>
    </source>
</evidence>
<feature type="region of interest" description="Disordered" evidence="10">
    <location>
        <begin position="1"/>
        <end position="30"/>
    </location>
</feature>
<dbReference type="EMBL" id="JANCYW010000014">
    <property type="protein sequence ID" value="KAK4537864.1"/>
    <property type="molecule type" value="Genomic_DNA"/>
</dbReference>
<feature type="transmembrane region" description="Helical" evidence="9">
    <location>
        <begin position="458"/>
        <end position="477"/>
    </location>
</feature>
<feature type="transmembrane region" description="Helical" evidence="9">
    <location>
        <begin position="103"/>
        <end position="121"/>
    </location>
</feature>
<dbReference type="GO" id="GO:0034203">
    <property type="term" value="P:glycolipid translocation"/>
    <property type="evidence" value="ECO:0007669"/>
    <property type="project" value="TreeGrafter"/>
</dbReference>